<reference evidence="3 4" key="1">
    <citation type="journal article" date="2018" name="Evol. Lett.">
        <title>Horizontal gene cluster transfer increased hallucinogenic mushroom diversity.</title>
        <authorList>
            <person name="Reynolds H.T."/>
            <person name="Vijayakumar V."/>
            <person name="Gluck-Thaler E."/>
            <person name="Korotkin H.B."/>
            <person name="Matheny P.B."/>
            <person name="Slot J.C."/>
        </authorList>
    </citation>
    <scope>NUCLEOTIDE SEQUENCE [LARGE SCALE GENOMIC DNA]</scope>
    <source>
        <strain evidence="3 4">2629</strain>
    </source>
</reference>
<dbReference type="STRING" id="181874.A0A409V9R0"/>
<dbReference type="PANTHER" id="PTHR37049">
    <property type="entry name" value="PEPTIDASE S41 FAMILY PROTEIN"/>
    <property type="match status" value="1"/>
</dbReference>
<dbReference type="GO" id="GO:0006508">
    <property type="term" value="P:proteolysis"/>
    <property type="evidence" value="ECO:0007669"/>
    <property type="project" value="InterPro"/>
</dbReference>
<dbReference type="Proteomes" id="UP000284842">
    <property type="component" value="Unassembled WGS sequence"/>
</dbReference>
<feature type="signal peptide" evidence="1">
    <location>
        <begin position="1"/>
        <end position="30"/>
    </location>
</feature>
<dbReference type="InterPro" id="IPR029045">
    <property type="entry name" value="ClpP/crotonase-like_dom_sf"/>
</dbReference>
<dbReference type="PANTHER" id="PTHR37049:SF4">
    <property type="entry name" value="RHODANESE DOMAIN-CONTAINING PROTEIN"/>
    <property type="match status" value="1"/>
</dbReference>
<accession>A0A409V9R0</accession>
<dbReference type="InterPro" id="IPR005151">
    <property type="entry name" value="Tail-specific_protease"/>
</dbReference>
<sequence>MQQPQRKGSAGPNLLTSLLTVVLLVTQTTSNPLPDPCADIAGKKWVTPAQVRACFTSFPVDPKVKANVIEVVNKTLPFHTSVNYQIQAPPPFEHDVHEDLVADLLRISNQTHSSDFEFHLDMYRSFKRVNDGHCGVYNYCYDSLYVTYIPLPLVLVTNENGGQDVHIAPEAFAVASTEFQEQMSVWQSDLPYPLRGQLESLSGAKVHLIDGEEPFVAVNKNAETTGGYQSFGTRQNSFFASYHSGVRGWEYYMGNFAQQVHPLTDSVELTIPYYSRFGSASKPFTDSKSYRANNCVATNKTNGQDYYSGNFNLDAYQQSLPPIATFQQQPTLRPDEYHKYPMNVLLDGLPPTDIVLPEHLHPRTPPLNSSYSVGKFYVLDDKVTGVLALGSFSAQNFTTFGKSLLKGLNELKEKGAKQLIVDVTNNGGGYICIAHWLHRIIVGPSETTVPQAGLDSVIRAGPLAQLIVKSIAQGMDPLELLSYNPKQWTNATHHQFPAAANWIKPYPIEINGHQDAFSQRLGQECQPFDWDAPDEVLSNSIKSETNTPDKITMSKREGVRTVVVGGKVDTVQEYCGTVGGQSTSFSMIDSEIKSTKLKTHQLAPPDFLTNSVQGITWRLGLGIDNIDEPEEWQEHSADINFPLTMQTVNNPMAIWKALADKYLSHNHHTPAFQLQDLDQPW</sequence>
<evidence type="ECO:0000259" key="2">
    <source>
        <dbReference type="Pfam" id="PF03572"/>
    </source>
</evidence>
<evidence type="ECO:0000256" key="1">
    <source>
        <dbReference type="SAM" id="SignalP"/>
    </source>
</evidence>
<feature type="chain" id="PRO_5019389887" description="Tail specific protease domain-containing protein" evidence="1">
    <location>
        <begin position="31"/>
        <end position="681"/>
    </location>
</feature>
<gene>
    <name evidence="3" type="ORF">CVT24_005135</name>
</gene>
<name>A0A409V9R0_9AGAR</name>
<dbReference type="SUPFAM" id="SSF52096">
    <property type="entry name" value="ClpP/crotonase"/>
    <property type="match status" value="1"/>
</dbReference>
<dbReference type="InterPro" id="IPR052766">
    <property type="entry name" value="S41A_metabolite_peptidase"/>
</dbReference>
<dbReference type="AlphaFoldDB" id="A0A409V9R0"/>
<organism evidence="3 4">
    <name type="scientific">Panaeolus cyanescens</name>
    <dbReference type="NCBI Taxonomy" id="181874"/>
    <lineage>
        <taxon>Eukaryota</taxon>
        <taxon>Fungi</taxon>
        <taxon>Dikarya</taxon>
        <taxon>Basidiomycota</taxon>
        <taxon>Agaricomycotina</taxon>
        <taxon>Agaricomycetes</taxon>
        <taxon>Agaricomycetidae</taxon>
        <taxon>Agaricales</taxon>
        <taxon>Agaricineae</taxon>
        <taxon>Galeropsidaceae</taxon>
        <taxon>Panaeolus</taxon>
    </lineage>
</organism>
<dbReference type="OrthoDB" id="27214at2759"/>
<keyword evidence="1" id="KW-0732">Signal</keyword>
<proteinExistence type="predicted"/>
<dbReference type="GO" id="GO:0008236">
    <property type="term" value="F:serine-type peptidase activity"/>
    <property type="evidence" value="ECO:0007669"/>
    <property type="project" value="InterPro"/>
</dbReference>
<keyword evidence="4" id="KW-1185">Reference proteome</keyword>
<protein>
    <recommendedName>
        <fullName evidence="2">Tail specific protease domain-containing protein</fullName>
    </recommendedName>
</protein>
<comment type="caution">
    <text evidence="3">The sequence shown here is derived from an EMBL/GenBank/DDBJ whole genome shotgun (WGS) entry which is preliminary data.</text>
</comment>
<dbReference type="Pfam" id="PF03572">
    <property type="entry name" value="Peptidase_S41"/>
    <property type="match status" value="1"/>
</dbReference>
<dbReference type="EMBL" id="NHTK01006121">
    <property type="protein sequence ID" value="PPQ63478.1"/>
    <property type="molecule type" value="Genomic_DNA"/>
</dbReference>
<dbReference type="InParanoid" id="A0A409V9R0"/>
<evidence type="ECO:0000313" key="4">
    <source>
        <dbReference type="Proteomes" id="UP000284842"/>
    </source>
</evidence>
<evidence type="ECO:0000313" key="3">
    <source>
        <dbReference type="EMBL" id="PPQ63478.1"/>
    </source>
</evidence>
<dbReference type="Gene3D" id="3.90.226.10">
    <property type="entry name" value="2-enoyl-CoA Hydratase, Chain A, domain 1"/>
    <property type="match status" value="1"/>
</dbReference>
<feature type="domain" description="Tail specific protease" evidence="2">
    <location>
        <begin position="385"/>
        <end position="443"/>
    </location>
</feature>